<evidence type="ECO:0000313" key="2">
    <source>
        <dbReference type="EMBL" id="KOA42642.1"/>
    </source>
</evidence>
<sequence length="150" mass="15769">MDGYPSTPLNLSDGTTVTQAGGGEDETDDEKPFAQVGDLEARWHALTGDERTRAETLLQDASDLIRTTCPQWANAKPATLKRIACMAVKRAMQAGPDMSGVTQSTQTAGSYSESLSYANPAGDLYLTTSEKEALGGDGEAWAYDMAGGAA</sequence>
<feature type="region of interest" description="Disordered" evidence="1">
    <location>
        <begin position="1"/>
        <end position="31"/>
    </location>
</feature>
<reference evidence="2 3" key="1">
    <citation type="journal article" date="2015" name="Int J Genomics">
        <title>Comparative Genomics Revealed Genetic Diversity and Species/Strain-Level Differences in Carbohydrate Metabolism of Three Probiotic Bifidobacterial Species.</title>
        <authorList>
            <person name="Odamaki T."/>
            <person name="Horigome A."/>
            <person name="Sugahara H."/>
            <person name="Hashikura N."/>
            <person name="Minami J."/>
            <person name="Xiao J.Z."/>
            <person name="Abe F."/>
        </authorList>
    </citation>
    <scope>NUCLEOTIDE SEQUENCE [LARGE SCALE GENOMIC DNA]</scope>
    <source>
        <strain evidence="2 3">MCC 1128</strain>
    </source>
</reference>
<dbReference type="EMBL" id="AVQD01000004">
    <property type="protein sequence ID" value="KOA42642.1"/>
    <property type="molecule type" value="Genomic_DNA"/>
</dbReference>
<proteinExistence type="predicted"/>
<dbReference type="Proteomes" id="UP000037193">
    <property type="component" value="Unassembled WGS sequence"/>
</dbReference>
<evidence type="ECO:0008006" key="4">
    <source>
        <dbReference type="Google" id="ProtNLM"/>
    </source>
</evidence>
<dbReference type="RefSeq" id="WP_052789191.1">
    <property type="nucleotide sequence ID" value="NZ_AVQD01000004.1"/>
</dbReference>
<accession>A0A0L7B587</accession>
<dbReference type="AlphaFoldDB" id="A0A0L7B587"/>
<feature type="compositionally biased region" description="Polar residues" evidence="1">
    <location>
        <begin position="7"/>
        <end position="19"/>
    </location>
</feature>
<name>A0A0L7B587_BIFBR</name>
<comment type="caution">
    <text evidence="2">The sequence shown here is derived from an EMBL/GenBank/DDBJ whole genome shotgun (WGS) entry which is preliminary data.</text>
</comment>
<dbReference type="InterPro" id="IPR018963">
    <property type="entry name" value="Mycophage_D29_Gp19"/>
</dbReference>
<dbReference type="PATRIC" id="fig|1365965.3.peg.543"/>
<evidence type="ECO:0000313" key="3">
    <source>
        <dbReference type="Proteomes" id="UP000037193"/>
    </source>
</evidence>
<protein>
    <recommendedName>
        <fullName evidence="4">Phage protein Gp19/Gp15/Gp42</fullName>
    </recommendedName>
</protein>
<dbReference type="Pfam" id="PF09355">
    <property type="entry name" value="Phage_Gp19"/>
    <property type="match status" value="1"/>
</dbReference>
<organism evidence="2 3">
    <name type="scientific">Bifidobacterium breve MCC 1128</name>
    <dbReference type="NCBI Taxonomy" id="1365965"/>
    <lineage>
        <taxon>Bacteria</taxon>
        <taxon>Bacillati</taxon>
        <taxon>Actinomycetota</taxon>
        <taxon>Actinomycetes</taxon>
        <taxon>Bifidobacteriales</taxon>
        <taxon>Bifidobacteriaceae</taxon>
        <taxon>Bifidobacterium</taxon>
    </lineage>
</organism>
<gene>
    <name evidence="2" type="ORF">BBM1128_02685</name>
</gene>
<evidence type="ECO:0000256" key="1">
    <source>
        <dbReference type="SAM" id="MobiDB-lite"/>
    </source>
</evidence>